<dbReference type="Gramene" id="A09p43940.2_BraZ1">
    <property type="protein sequence ID" value="A09p43940.2_BraZ1.CDS.1"/>
    <property type="gene ID" value="A09g43940.2_BraZ1"/>
</dbReference>
<accession>A0A8D9G1K8</accession>
<sequence>MIVAIYTVMFSAQNCLSTNVEKCVKHCIPNQCMKVAKKSRYVYL</sequence>
<dbReference type="PANTHER" id="PTHR31710">
    <property type="entry name" value="GB|AAF16529.1-RELATED"/>
    <property type="match status" value="1"/>
</dbReference>
<dbReference type="PANTHER" id="PTHR31710:SF38">
    <property type="entry name" value="GB|AAF16529.1-RELATED"/>
    <property type="match status" value="1"/>
</dbReference>
<name>A0A8D9G1K8_BRACM</name>
<evidence type="ECO:0000313" key="2">
    <source>
        <dbReference type="Proteomes" id="UP000694005"/>
    </source>
</evidence>
<reference evidence="1 2" key="1">
    <citation type="submission" date="2021-07" db="EMBL/GenBank/DDBJ databases">
        <authorList>
            <consortium name="Genoscope - CEA"/>
            <person name="William W."/>
        </authorList>
    </citation>
    <scope>NUCLEOTIDE SEQUENCE [LARGE SCALE GENOMIC DNA]</scope>
</reference>
<dbReference type="AlphaFoldDB" id="A0A8D9G1K8"/>
<gene>
    <name evidence="1" type="ORF">BRAPAZ1V2_A09P43940.2</name>
</gene>
<organism evidence="1 2">
    <name type="scientific">Brassica campestris</name>
    <name type="common">Field mustard</name>
    <dbReference type="NCBI Taxonomy" id="3711"/>
    <lineage>
        <taxon>Eukaryota</taxon>
        <taxon>Viridiplantae</taxon>
        <taxon>Streptophyta</taxon>
        <taxon>Embryophyta</taxon>
        <taxon>Tracheophyta</taxon>
        <taxon>Spermatophyta</taxon>
        <taxon>Magnoliopsida</taxon>
        <taxon>eudicotyledons</taxon>
        <taxon>Gunneridae</taxon>
        <taxon>Pentapetalae</taxon>
        <taxon>rosids</taxon>
        <taxon>malvids</taxon>
        <taxon>Brassicales</taxon>
        <taxon>Brassicaceae</taxon>
        <taxon>Brassiceae</taxon>
        <taxon>Brassica</taxon>
    </lineage>
</organism>
<evidence type="ECO:0000313" key="1">
    <source>
        <dbReference type="EMBL" id="CAG7863927.1"/>
    </source>
</evidence>
<dbReference type="EMBL" id="LS974625">
    <property type="protein sequence ID" value="CAG7863927.1"/>
    <property type="molecule type" value="Genomic_DNA"/>
</dbReference>
<dbReference type="Proteomes" id="UP000694005">
    <property type="component" value="Chromosome A09"/>
</dbReference>
<protein>
    <submittedName>
        <fullName evidence="1">Uncharacterized protein</fullName>
    </submittedName>
</protein>
<proteinExistence type="predicted"/>